<comment type="caution">
    <text evidence="3">The sequence shown here is derived from an EMBL/GenBank/DDBJ whole genome shotgun (WGS) entry which is preliminary data.</text>
</comment>
<feature type="compositionally biased region" description="Acidic residues" evidence="1">
    <location>
        <begin position="164"/>
        <end position="185"/>
    </location>
</feature>
<dbReference type="EMBL" id="BEYU01000115">
    <property type="protein sequence ID" value="GBG32134.1"/>
    <property type="molecule type" value="Genomic_DNA"/>
</dbReference>
<keyword evidence="4" id="KW-1185">Reference proteome</keyword>
<keyword evidence="2" id="KW-0732">Signal</keyword>
<dbReference type="AlphaFoldDB" id="A0A2R5GW23"/>
<evidence type="ECO:0000256" key="2">
    <source>
        <dbReference type="SAM" id="SignalP"/>
    </source>
</evidence>
<feature type="region of interest" description="Disordered" evidence="1">
    <location>
        <begin position="84"/>
        <end position="115"/>
    </location>
</feature>
<accession>A0A2R5GW23</accession>
<evidence type="ECO:0000256" key="1">
    <source>
        <dbReference type="SAM" id="MobiDB-lite"/>
    </source>
</evidence>
<dbReference type="Proteomes" id="UP000241890">
    <property type="component" value="Unassembled WGS sequence"/>
</dbReference>
<gene>
    <name evidence="3" type="ORF">FCC1311_083592</name>
</gene>
<sequence length="185" mass="20919">MYAKFCAVLLLAVVLPGASAESIALRRHTQSVGEEPTNSEILALLQEIQQEIRSDNAELRGVLQNLDDKVMYIIENAELANETLPPGEWGDWNSTSPPTDTRVPTPSPTRAPNSKYGKWLEHETYCSAIDKMFTCRRFRHPDTNFKICKFFRGTCSAKLREPANDDPDDDGDDFDDDDDDDDNYE</sequence>
<proteinExistence type="predicted"/>
<feature type="chain" id="PRO_5015362117" evidence="2">
    <location>
        <begin position="21"/>
        <end position="185"/>
    </location>
</feature>
<feature type="compositionally biased region" description="Polar residues" evidence="1">
    <location>
        <begin position="92"/>
        <end position="112"/>
    </location>
</feature>
<feature type="signal peptide" evidence="2">
    <location>
        <begin position="1"/>
        <end position="20"/>
    </location>
</feature>
<organism evidence="3 4">
    <name type="scientific">Hondaea fermentalgiana</name>
    <dbReference type="NCBI Taxonomy" id="2315210"/>
    <lineage>
        <taxon>Eukaryota</taxon>
        <taxon>Sar</taxon>
        <taxon>Stramenopiles</taxon>
        <taxon>Bigyra</taxon>
        <taxon>Labyrinthulomycetes</taxon>
        <taxon>Thraustochytrida</taxon>
        <taxon>Thraustochytriidae</taxon>
        <taxon>Hondaea</taxon>
    </lineage>
</organism>
<reference evidence="3 4" key="1">
    <citation type="submission" date="2017-12" db="EMBL/GenBank/DDBJ databases">
        <title>Sequencing, de novo assembly and annotation of complete genome of a new Thraustochytrid species, strain FCC1311.</title>
        <authorList>
            <person name="Sedici K."/>
            <person name="Godart F."/>
            <person name="Aiese Cigliano R."/>
            <person name="Sanseverino W."/>
            <person name="Barakat M."/>
            <person name="Ortet P."/>
            <person name="Marechal E."/>
            <person name="Cagnac O."/>
            <person name="Amato A."/>
        </authorList>
    </citation>
    <scope>NUCLEOTIDE SEQUENCE [LARGE SCALE GENOMIC DNA]</scope>
</reference>
<feature type="region of interest" description="Disordered" evidence="1">
    <location>
        <begin position="159"/>
        <end position="185"/>
    </location>
</feature>
<dbReference type="InParanoid" id="A0A2R5GW23"/>
<evidence type="ECO:0000313" key="3">
    <source>
        <dbReference type="EMBL" id="GBG32134.1"/>
    </source>
</evidence>
<name>A0A2R5GW23_9STRA</name>
<protein>
    <submittedName>
        <fullName evidence="3">Uncharacterized protein</fullName>
    </submittedName>
</protein>
<evidence type="ECO:0000313" key="4">
    <source>
        <dbReference type="Proteomes" id="UP000241890"/>
    </source>
</evidence>